<dbReference type="EMBL" id="AHPD01000001">
    <property type="protein sequence ID" value="KEC67860.1"/>
    <property type="molecule type" value="Genomic_DNA"/>
</dbReference>
<evidence type="ECO:0000313" key="2">
    <source>
        <dbReference type="Proteomes" id="UP000027143"/>
    </source>
</evidence>
<comment type="caution">
    <text evidence="1">The sequence shown here is derived from an EMBL/GenBank/DDBJ whole genome shotgun (WGS) entry which is preliminary data.</text>
</comment>
<gene>
    <name evidence="1" type="ORF">O7U_00017</name>
</gene>
<accession>A0ABR4SRJ1</accession>
<name>A0ABR4SRJ1_BARQI</name>
<proteinExistence type="predicted"/>
<organism evidence="1 2">
    <name type="scientific">Bartonella quintana JK 68</name>
    <dbReference type="NCBI Taxonomy" id="1134503"/>
    <lineage>
        <taxon>Bacteria</taxon>
        <taxon>Pseudomonadati</taxon>
        <taxon>Pseudomonadota</taxon>
        <taxon>Alphaproteobacteria</taxon>
        <taxon>Hyphomicrobiales</taxon>
        <taxon>Bartonellaceae</taxon>
        <taxon>Bartonella</taxon>
    </lineage>
</organism>
<dbReference type="RefSeq" id="WP_034449082.1">
    <property type="nucleotide sequence ID" value="NZ_KL446932.1"/>
</dbReference>
<reference evidence="1 2" key="1">
    <citation type="submission" date="2012-04" db="EMBL/GenBank/DDBJ databases">
        <title>The Genome Sequence of Bartonella quintana JK 68.</title>
        <authorList>
            <consortium name="The Broad Institute Genome Sequencing Platform"/>
            <consortium name="The Broad Institute Genome Sequencing Center for Infectious Disease"/>
            <person name="Feldgarden M."/>
            <person name="Kirby J."/>
            <person name="Kosoy M."/>
            <person name="Birtles R."/>
            <person name="Probert W.S."/>
            <person name="Chiaraviglio L."/>
            <person name="Walker B."/>
            <person name="Young S.K."/>
            <person name="Zeng Q."/>
            <person name="Gargeya S."/>
            <person name="Fitzgerald M."/>
            <person name="Haas B."/>
            <person name="Abouelleil A."/>
            <person name="Alvarado L."/>
            <person name="Arachchi H.M."/>
            <person name="Berlin A.M."/>
            <person name="Chapman S.B."/>
            <person name="Goldberg J."/>
            <person name="Griggs A."/>
            <person name="Gujja S."/>
            <person name="Hansen M."/>
            <person name="Howarth C."/>
            <person name="Imamovic A."/>
            <person name="Larimer J."/>
            <person name="McCowen C."/>
            <person name="Montmayeur A."/>
            <person name="Murphy C."/>
            <person name="Neiman D."/>
            <person name="Pearson M."/>
            <person name="Priest M."/>
            <person name="Roberts A."/>
            <person name="Saif S."/>
            <person name="Shea T."/>
            <person name="Sisk P."/>
            <person name="Sykes S."/>
            <person name="Wortman J."/>
            <person name="Nusbaum C."/>
            <person name="Birren B."/>
        </authorList>
    </citation>
    <scope>NUCLEOTIDE SEQUENCE [LARGE SCALE GENOMIC DNA]</scope>
    <source>
        <strain evidence="1 2">JK 68</strain>
    </source>
</reference>
<keyword evidence="2" id="KW-1185">Reference proteome</keyword>
<evidence type="ECO:0000313" key="1">
    <source>
        <dbReference type="EMBL" id="KEC67860.1"/>
    </source>
</evidence>
<sequence length="64" mass="7263">MSFEAEALWKVIEVDKTFIIQEIHFTGNNNGNQDAGESHFVVVRPVKKILANMAYEYDSMIGES</sequence>
<protein>
    <submittedName>
        <fullName evidence="1">Uncharacterized protein</fullName>
    </submittedName>
</protein>
<dbReference type="Proteomes" id="UP000027143">
    <property type="component" value="Unassembled WGS sequence"/>
</dbReference>